<dbReference type="GO" id="GO:0005730">
    <property type="term" value="C:nucleolus"/>
    <property type="evidence" value="ECO:0007669"/>
    <property type="project" value="TreeGrafter"/>
</dbReference>
<keyword evidence="3" id="KW-1185">Reference proteome</keyword>
<dbReference type="AlphaFoldDB" id="A0A8T3B5G9"/>
<organism evidence="2 3">
    <name type="scientific">Dendrobium nobile</name>
    <name type="common">Orchid</name>
    <dbReference type="NCBI Taxonomy" id="94219"/>
    <lineage>
        <taxon>Eukaryota</taxon>
        <taxon>Viridiplantae</taxon>
        <taxon>Streptophyta</taxon>
        <taxon>Embryophyta</taxon>
        <taxon>Tracheophyta</taxon>
        <taxon>Spermatophyta</taxon>
        <taxon>Magnoliopsida</taxon>
        <taxon>Liliopsida</taxon>
        <taxon>Asparagales</taxon>
        <taxon>Orchidaceae</taxon>
        <taxon>Epidendroideae</taxon>
        <taxon>Malaxideae</taxon>
        <taxon>Dendrobiinae</taxon>
        <taxon>Dendrobium</taxon>
    </lineage>
</organism>
<dbReference type="PANTHER" id="PTHR28096">
    <property type="entry name" value="PROTEIN FAF1"/>
    <property type="match status" value="1"/>
</dbReference>
<evidence type="ECO:0000313" key="2">
    <source>
        <dbReference type="EMBL" id="KAI0504724.1"/>
    </source>
</evidence>
<dbReference type="Pfam" id="PF15375">
    <property type="entry name" value="FSAF1"/>
    <property type="match status" value="1"/>
</dbReference>
<feature type="compositionally biased region" description="Basic and acidic residues" evidence="1">
    <location>
        <begin position="169"/>
        <end position="180"/>
    </location>
</feature>
<dbReference type="InterPro" id="IPR027973">
    <property type="entry name" value="FSAF1-like"/>
</dbReference>
<comment type="caution">
    <text evidence="2">The sequence shown here is derived from an EMBL/GenBank/DDBJ whole genome shotgun (WGS) entry which is preliminary data.</text>
</comment>
<dbReference type="GO" id="GO:0000462">
    <property type="term" value="P:maturation of SSU-rRNA from tricistronic rRNA transcript (SSU-rRNA, 5.8S rRNA, LSU-rRNA)"/>
    <property type="evidence" value="ECO:0007669"/>
    <property type="project" value="TreeGrafter"/>
</dbReference>
<feature type="region of interest" description="Disordered" evidence="1">
    <location>
        <begin position="169"/>
        <end position="202"/>
    </location>
</feature>
<evidence type="ECO:0000313" key="3">
    <source>
        <dbReference type="Proteomes" id="UP000829196"/>
    </source>
</evidence>
<reference evidence="2" key="1">
    <citation type="journal article" date="2022" name="Front. Genet.">
        <title>Chromosome-Scale Assembly of the Dendrobium nobile Genome Provides Insights Into the Molecular Mechanism of the Biosynthesis of the Medicinal Active Ingredient of Dendrobium.</title>
        <authorList>
            <person name="Xu Q."/>
            <person name="Niu S.-C."/>
            <person name="Li K.-L."/>
            <person name="Zheng P.-J."/>
            <person name="Zhang X.-J."/>
            <person name="Jia Y."/>
            <person name="Liu Y."/>
            <person name="Niu Y.-X."/>
            <person name="Yu L.-H."/>
            <person name="Chen D.-F."/>
            <person name="Zhang G.-Q."/>
        </authorList>
    </citation>
    <scope>NUCLEOTIDE SEQUENCE</scope>
    <source>
        <tissue evidence="2">Leaf</tissue>
    </source>
</reference>
<protein>
    <submittedName>
        <fullName evidence="2">Uncharacterized protein</fullName>
    </submittedName>
</protein>
<name>A0A8T3B5G9_DENNO</name>
<dbReference type="Proteomes" id="UP000829196">
    <property type="component" value="Unassembled WGS sequence"/>
</dbReference>
<dbReference type="InterPro" id="IPR053030">
    <property type="entry name" value="Ribosomal_biogenesis_FAF1-like"/>
</dbReference>
<gene>
    <name evidence="2" type="ORF">KFK09_015677</name>
</gene>
<sequence>MVKSKAAKTIIHDPSSSRVSRLGASHSEWRSFMSSKVADMYNKTMPRELLINSELEDELDMRKIFKDIERLGSSTLTWKERKMLENKNVVALGGKPTKSHRMPLSVAKPMMKNTKRREEKKMEEEKLLGVFTNRKSYSKVEKRQPEDKVLKATEGYFSKGVLNVKHLLEPKSVKRVESSSKKIRKHKKRKGKKKSKGKRKGR</sequence>
<proteinExistence type="predicted"/>
<dbReference type="PANTHER" id="PTHR28096:SF1">
    <property type="entry name" value="PROTEIN FAF1"/>
    <property type="match status" value="1"/>
</dbReference>
<evidence type="ECO:0000256" key="1">
    <source>
        <dbReference type="SAM" id="MobiDB-lite"/>
    </source>
</evidence>
<dbReference type="EMBL" id="JAGYWB010000011">
    <property type="protein sequence ID" value="KAI0504724.1"/>
    <property type="molecule type" value="Genomic_DNA"/>
</dbReference>
<dbReference type="OrthoDB" id="5556956at2759"/>
<feature type="compositionally biased region" description="Basic residues" evidence="1">
    <location>
        <begin position="181"/>
        <end position="202"/>
    </location>
</feature>
<accession>A0A8T3B5G9</accession>